<protein>
    <recommendedName>
        <fullName evidence="4">Sulfotransferase</fullName>
    </recommendedName>
</protein>
<dbReference type="PANTHER" id="PTHR12788">
    <property type="entry name" value="PROTEIN-TYROSINE SULFOTRANSFERASE 2"/>
    <property type="match status" value="1"/>
</dbReference>
<dbReference type="AlphaFoldDB" id="A0A160P8P5"/>
<proteinExistence type="predicted"/>
<dbReference type="PANTHER" id="PTHR12788:SF10">
    <property type="entry name" value="PROTEIN-TYROSINE SULFOTRANSFERASE"/>
    <property type="match status" value="1"/>
</dbReference>
<reference evidence="2 3" key="1">
    <citation type="journal article" date="2016" name="Genome Announc.">
        <title>Complete Genome Sequence of Thiostrepton-Producing Streptomyces laurentii ATCC 31255.</title>
        <authorList>
            <person name="Doi K."/>
            <person name="Fujino Y."/>
            <person name="Nagayoshi Y."/>
            <person name="Ohshima T."/>
            <person name="Ogata S."/>
        </authorList>
    </citation>
    <scope>NUCLEOTIDE SEQUENCE [LARGE SCALE GENOMIC DNA]</scope>
    <source>
        <strain evidence="2 3">ATCC 31255</strain>
    </source>
</reference>
<gene>
    <name evidence="2" type="ORF">SLA_6860</name>
</gene>
<evidence type="ECO:0000256" key="1">
    <source>
        <dbReference type="ARBA" id="ARBA00022679"/>
    </source>
</evidence>
<keyword evidence="3" id="KW-1185">Reference proteome</keyword>
<dbReference type="InterPro" id="IPR027417">
    <property type="entry name" value="P-loop_NTPase"/>
</dbReference>
<evidence type="ECO:0000313" key="3">
    <source>
        <dbReference type="Proteomes" id="UP000217676"/>
    </source>
</evidence>
<dbReference type="Pfam" id="PF13469">
    <property type="entry name" value="Sulfotransfer_3"/>
    <property type="match status" value="1"/>
</dbReference>
<dbReference type="InterPro" id="IPR026634">
    <property type="entry name" value="TPST-like"/>
</dbReference>
<dbReference type="KEGG" id="slau:SLA_6860"/>
<dbReference type="GO" id="GO:0008476">
    <property type="term" value="F:protein-tyrosine sulfotransferase activity"/>
    <property type="evidence" value="ECO:0007669"/>
    <property type="project" value="InterPro"/>
</dbReference>
<evidence type="ECO:0008006" key="4">
    <source>
        <dbReference type="Google" id="ProtNLM"/>
    </source>
</evidence>
<organism evidence="2 3">
    <name type="scientific">Streptomyces laurentii</name>
    <dbReference type="NCBI Taxonomy" id="39478"/>
    <lineage>
        <taxon>Bacteria</taxon>
        <taxon>Bacillati</taxon>
        <taxon>Actinomycetota</taxon>
        <taxon>Actinomycetes</taxon>
        <taxon>Kitasatosporales</taxon>
        <taxon>Streptomycetaceae</taxon>
        <taxon>Streptomyces</taxon>
    </lineage>
</organism>
<dbReference type="Proteomes" id="UP000217676">
    <property type="component" value="Chromosome"/>
</dbReference>
<dbReference type="EMBL" id="AP017424">
    <property type="protein sequence ID" value="BAU87726.1"/>
    <property type="molecule type" value="Genomic_DNA"/>
</dbReference>
<sequence>MLKQPIFIVGHPRSGTSLVRSLIERSEHVWSIGREGKPIWERDSLHPGRRGWHSNALDASDATPEVAARLNADLLAAARKPGAEWSVADKLDFLDFLSAQGLRPHYYDVPLKALQERFPGDLPEGPPTTRDGGELDEITPFCFPSRGERPTEAELASGIRLVEKSIQSCFRIPFLRALYPDAKFVFVVRDPRTSIGSLMDAWLNPRMFFSYQVPVPLRIQGYSDVFPWGKEWWNLSLPPGWQDWVDLRLAEVCARNWLTHNRAVLDAARELAPTGDSVLVRYEDVQADPVSTMEAVAEAVDLPFSDAWGRRDLPVVMTQTTPDPDKWLRHASEIRPVLPLVRELAEEAGYVGL</sequence>
<accession>A0A160P8P5</accession>
<dbReference type="SUPFAM" id="SSF52540">
    <property type="entry name" value="P-loop containing nucleoside triphosphate hydrolases"/>
    <property type="match status" value="1"/>
</dbReference>
<keyword evidence="1" id="KW-0808">Transferase</keyword>
<name>A0A160P8P5_STRLU</name>
<dbReference type="Gene3D" id="3.40.50.300">
    <property type="entry name" value="P-loop containing nucleotide triphosphate hydrolases"/>
    <property type="match status" value="1"/>
</dbReference>
<evidence type="ECO:0000313" key="2">
    <source>
        <dbReference type="EMBL" id="BAU87726.1"/>
    </source>
</evidence>